<proteinExistence type="predicted"/>
<dbReference type="PaxDb" id="589924-Ferp_1260"/>
<dbReference type="AlphaFoldDB" id="D3RY51"/>
<dbReference type="RefSeq" id="WP_012965757.1">
    <property type="nucleotide sequence ID" value="NC_013849.1"/>
</dbReference>
<dbReference type="PANTHER" id="PTHR42736">
    <property type="entry name" value="PROTEIN-GLUTAMINE GAMMA-GLUTAMYLTRANSFERASE"/>
    <property type="match status" value="1"/>
</dbReference>
<organism evidence="2 3">
    <name type="scientific">Ferroglobus placidus (strain DSM 10642 / AEDII12DO)</name>
    <dbReference type="NCBI Taxonomy" id="589924"/>
    <lineage>
        <taxon>Archaea</taxon>
        <taxon>Methanobacteriati</taxon>
        <taxon>Methanobacteriota</taxon>
        <taxon>Archaeoglobi</taxon>
        <taxon>Archaeoglobales</taxon>
        <taxon>Archaeoglobaceae</taxon>
        <taxon>Ferroglobus</taxon>
    </lineage>
</organism>
<protein>
    <submittedName>
        <fullName evidence="2">Transglutaminase domain protein</fullName>
    </submittedName>
</protein>
<dbReference type="InterPro" id="IPR002931">
    <property type="entry name" value="Transglutaminase-like"/>
</dbReference>
<reference evidence="3" key="1">
    <citation type="submission" date="2010-02" db="EMBL/GenBank/DDBJ databases">
        <title>Complete sequence of Ferroglobus placidus DSM 10642.</title>
        <authorList>
            <consortium name="US DOE Joint Genome Institute"/>
            <person name="Lucas S."/>
            <person name="Copeland A."/>
            <person name="Lapidus A."/>
            <person name="Cheng J.-F."/>
            <person name="Bruce D."/>
            <person name="Goodwin L."/>
            <person name="Pitluck S."/>
            <person name="Saunders E."/>
            <person name="Brettin T."/>
            <person name="Detter J.C."/>
            <person name="Han C."/>
            <person name="Tapia R."/>
            <person name="Larimer F."/>
            <person name="Land M."/>
            <person name="Hauser L."/>
            <person name="Kyrpides N."/>
            <person name="Ivanova N."/>
            <person name="Holmes D."/>
            <person name="Lovley D."/>
            <person name="Kyrpides N."/>
            <person name="Anderson I.J."/>
            <person name="Woyke T."/>
        </authorList>
    </citation>
    <scope>NUCLEOTIDE SEQUENCE [LARGE SCALE GENOMIC DNA]</scope>
    <source>
        <strain evidence="3">DSM 10642 / AEDII12DO</strain>
    </source>
</reference>
<sequence>MREAILLLSVVLLFIFISSLDFSNTQMGGLRGFKLIENITGGAEGSESFEKLADLNSFSNQARKPLFYVEGLDAEHHLLRTAVSTTYENGVWINDRSYKDTARRSLSDRAFKVTPIVPLDFVPVTKDTIFVTLQAEFNSSGGVFRGKVRESYYGFIGEREGREERTKITMSDYEFEKIKDLAEEVTRGAKNDYEKLKKIEEFLERNYEYSHLYSAGKEDPVYRFLFVDRKGVCKHFASAFVIMAESVGIPARAVFGFSVVGTPRNQTVFSDQAHMWAEAFVNGEWIEFDPTPAAREKLPTETRITALSEEVRSGGELEISGVVISERAVSGFVEIYIGKEKKPEILLGLLEVRDGKFEGRLKVPEIKGEYHVLAHFTGTFAFEESWSDPIVKIYEVPEMSVSSPKFVPKNYVFEGRISVDNATISVYVDGKFVKEVVAKNGTFEVPLNLTEGEHEIKFYYPGEEFIKPAEAKIKVYSGDFVIESEVAEVGKGFNLSVKVGGANYTGEILVNGRKLFVESGRVFVPVSFEKAGYYNLNVSVGEFKTKVKVKVMDRIYVELENDKLRVFDSSSGYNGEIIVNGKRVRVENGYANVNFSWEYHVVFEGDEFHHPAEFKIKRSLPWYFLLLPFLSLLVLFKKPNFGIEFVKEEKDLPNVWKVGEEISFVTINCNALMSGRVVASPLTFDKAGRYEVVALKKRGFVSFKKSYEVEIVEDYGEAVVKLLEKLENSLKSQGHKTEWMTAREIAKLIDLKDEEFIKIFEDYRYGKRKGYKREDFVRVWRNLRGVIS</sequence>
<dbReference type="eggNOG" id="arCOG02169">
    <property type="taxonomic scope" value="Archaea"/>
</dbReference>
<evidence type="ECO:0000313" key="2">
    <source>
        <dbReference type="EMBL" id="ADC65414.1"/>
    </source>
</evidence>
<dbReference type="Proteomes" id="UP000002613">
    <property type="component" value="Chromosome"/>
</dbReference>
<dbReference type="Pfam" id="PF01841">
    <property type="entry name" value="Transglut_core"/>
    <property type="match status" value="1"/>
</dbReference>
<reference evidence="2 3" key="2">
    <citation type="journal article" date="2011" name="Stand. Genomic Sci.">
        <title>Complete genome sequence of Ferroglobus placidus AEDII12DO.</title>
        <authorList>
            <person name="Anderson I."/>
            <person name="Risso C."/>
            <person name="Holmes D."/>
            <person name="Lucas S."/>
            <person name="Copeland A."/>
            <person name="Lapidus A."/>
            <person name="Cheng J.F."/>
            <person name="Bruce D."/>
            <person name="Goodwin L."/>
            <person name="Pitluck S."/>
            <person name="Saunders E."/>
            <person name="Brettin T."/>
            <person name="Detter J.C."/>
            <person name="Han C."/>
            <person name="Tapia R."/>
            <person name="Larimer F."/>
            <person name="Land M."/>
            <person name="Hauser L."/>
            <person name="Woyke T."/>
            <person name="Lovley D."/>
            <person name="Kyrpides N."/>
            <person name="Ivanova N."/>
        </authorList>
    </citation>
    <scope>NUCLEOTIDE SEQUENCE [LARGE SCALE GENOMIC DNA]</scope>
    <source>
        <strain evidence="3">DSM 10642 / AEDII12DO</strain>
    </source>
</reference>
<evidence type="ECO:0000313" key="3">
    <source>
        <dbReference type="Proteomes" id="UP000002613"/>
    </source>
</evidence>
<dbReference type="GeneID" id="8778773"/>
<dbReference type="InterPro" id="IPR052901">
    <property type="entry name" value="Bact_TGase-like"/>
</dbReference>
<dbReference type="PANTHER" id="PTHR42736:SF1">
    <property type="entry name" value="PROTEIN-GLUTAMINE GAMMA-GLUTAMYLTRANSFERASE"/>
    <property type="match status" value="1"/>
</dbReference>
<gene>
    <name evidence="2" type="ordered locus">Ferp_1260</name>
</gene>
<accession>D3RY51</accession>
<dbReference type="InterPro" id="IPR038765">
    <property type="entry name" value="Papain-like_cys_pep_sf"/>
</dbReference>
<evidence type="ECO:0000259" key="1">
    <source>
        <dbReference type="SMART" id="SM00460"/>
    </source>
</evidence>
<name>D3RY51_FERPA</name>
<dbReference type="eggNOG" id="arCOG07425">
    <property type="taxonomic scope" value="Archaea"/>
</dbReference>
<keyword evidence="3" id="KW-1185">Reference proteome</keyword>
<dbReference type="KEGG" id="fpl:Ferp_1260"/>
<dbReference type="HOGENOM" id="CLU_339702_0_0_2"/>
<dbReference type="Gene3D" id="3.10.620.30">
    <property type="match status" value="1"/>
</dbReference>
<dbReference type="EMBL" id="CP001899">
    <property type="protein sequence ID" value="ADC65414.1"/>
    <property type="molecule type" value="Genomic_DNA"/>
</dbReference>
<dbReference type="SMART" id="SM00460">
    <property type="entry name" value="TGc"/>
    <property type="match status" value="1"/>
</dbReference>
<dbReference type="OrthoDB" id="18481at2157"/>
<dbReference type="SUPFAM" id="SSF54001">
    <property type="entry name" value="Cysteine proteinases"/>
    <property type="match status" value="1"/>
</dbReference>
<dbReference type="STRING" id="589924.Ferp_1260"/>
<feature type="domain" description="Transglutaminase-like" evidence="1">
    <location>
        <begin position="225"/>
        <end position="292"/>
    </location>
</feature>
<dbReference type="eggNOG" id="arCOG02487">
    <property type="taxonomic scope" value="Archaea"/>
</dbReference>